<keyword evidence="3 5" id="KW-1133">Transmembrane helix</keyword>
<dbReference type="InterPro" id="IPR013525">
    <property type="entry name" value="ABC2_TM"/>
</dbReference>
<evidence type="ECO:0000313" key="8">
    <source>
        <dbReference type="Proteomes" id="UP000294567"/>
    </source>
</evidence>
<evidence type="ECO:0000256" key="4">
    <source>
        <dbReference type="ARBA" id="ARBA00023136"/>
    </source>
</evidence>
<evidence type="ECO:0000313" key="7">
    <source>
        <dbReference type="EMBL" id="TCS89376.1"/>
    </source>
</evidence>
<feature type="transmembrane region" description="Helical" evidence="5">
    <location>
        <begin position="91"/>
        <end position="114"/>
    </location>
</feature>
<dbReference type="RefSeq" id="WP_132027457.1">
    <property type="nucleotide sequence ID" value="NZ_CP068564.1"/>
</dbReference>
<sequence>MRNTLILIKHEIINLLRNPAILAVVLLPIFMSKIITTTMKMADQEFLLLSIWILFAQVMVGIMLTGPNLIEEREAKTIDALLCSPLNFGQIIFAKGFAILVLSMFSQIAVYLINEGFNSSIFPLLIPMLVGGIIFVQIGAIIGLKIESSQSGSALSSIVMVSLFLIVSVYELLPEWTHKLFVLIPSIGVTEVLNNLMTYNEFLIYQGSIVLVWVIIFSLWLTNIGRKWTH</sequence>
<dbReference type="GO" id="GO:0140359">
    <property type="term" value="F:ABC-type transporter activity"/>
    <property type="evidence" value="ECO:0007669"/>
    <property type="project" value="InterPro"/>
</dbReference>
<feature type="transmembrane region" description="Helical" evidence="5">
    <location>
        <begin position="202"/>
        <end position="221"/>
    </location>
</feature>
<comment type="caution">
    <text evidence="7">The sequence shown here is derived from an EMBL/GenBank/DDBJ whole genome shotgun (WGS) entry which is preliminary data.</text>
</comment>
<accession>A0A4R3KZ82</accession>
<keyword evidence="8" id="KW-1185">Reference proteome</keyword>
<evidence type="ECO:0000256" key="3">
    <source>
        <dbReference type="ARBA" id="ARBA00022989"/>
    </source>
</evidence>
<proteinExistence type="predicted"/>
<name>A0A4R3KZ82_9FIRM</name>
<feature type="transmembrane region" description="Helical" evidence="5">
    <location>
        <begin position="154"/>
        <end position="173"/>
    </location>
</feature>
<evidence type="ECO:0000256" key="1">
    <source>
        <dbReference type="ARBA" id="ARBA00004141"/>
    </source>
</evidence>
<comment type="subcellular location">
    <subcellularLocation>
        <location evidence="1">Membrane</location>
        <topology evidence="1">Multi-pass membrane protein</topology>
    </subcellularLocation>
</comment>
<evidence type="ECO:0000259" key="6">
    <source>
        <dbReference type="Pfam" id="PF12698"/>
    </source>
</evidence>
<gene>
    <name evidence="7" type="ORF">EDD65_10642</name>
</gene>
<evidence type="ECO:0000256" key="5">
    <source>
        <dbReference type="SAM" id="Phobius"/>
    </source>
</evidence>
<dbReference type="AlphaFoldDB" id="A0A4R3KZ82"/>
<dbReference type="EMBL" id="SMAE01000006">
    <property type="protein sequence ID" value="TCS89376.1"/>
    <property type="molecule type" value="Genomic_DNA"/>
</dbReference>
<keyword evidence="4 5" id="KW-0472">Membrane</keyword>
<dbReference type="OrthoDB" id="2666257at2"/>
<evidence type="ECO:0000256" key="2">
    <source>
        <dbReference type="ARBA" id="ARBA00022692"/>
    </source>
</evidence>
<feature type="transmembrane region" description="Helical" evidence="5">
    <location>
        <begin position="120"/>
        <end position="142"/>
    </location>
</feature>
<feature type="transmembrane region" description="Helical" evidence="5">
    <location>
        <begin position="47"/>
        <end position="70"/>
    </location>
</feature>
<keyword evidence="2 5" id="KW-0812">Transmembrane</keyword>
<dbReference type="Pfam" id="PF12698">
    <property type="entry name" value="ABC2_membrane_3"/>
    <property type="match status" value="1"/>
</dbReference>
<reference evidence="7 8" key="1">
    <citation type="submission" date="2019-03" db="EMBL/GenBank/DDBJ databases">
        <title>Genomic Encyclopedia of Type Strains, Phase IV (KMG-IV): sequencing the most valuable type-strain genomes for metagenomic binning, comparative biology and taxonomic classification.</title>
        <authorList>
            <person name="Goeker M."/>
        </authorList>
    </citation>
    <scope>NUCLEOTIDE SEQUENCE [LARGE SCALE GENOMIC DNA]</scope>
    <source>
        <strain evidence="7 8">DSM 26752</strain>
    </source>
</reference>
<feature type="domain" description="ABC-2 type transporter transmembrane" evidence="6">
    <location>
        <begin position="34"/>
        <end position="222"/>
    </location>
</feature>
<dbReference type="GO" id="GO:0016020">
    <property type="term" value="C:membrane"/>
    <property type="evidence" value="ECO:0007669"/>
    <property type="project" value="UniProtKB-SubCell"/>
</dbReference>
<protein>
    <submittedName>
        <fullName evidence="7">ABC-2 type transport system permease protein</fullName>
    </submittedName>
</protein>
<dbReference type="Proteomes" id="UP000294567">
    <property type="component" value="Unassembled WGS sequence"/>
</dbReference>
<feature type="transmembrane region" description="Helical" evidence="5">
    <location>
        <begin position="12"/>
        <end position="35"/>
    </location>
</feature>
<organism evidence="7 8">
    <name type="scientific">Keratinibaculum paraultunense</name>
    <dbReference type="NCBI Taxonomy" id="1278232"/>
    <lineage>
        <taxon>Bacteria</taxon>
        <taxon>Bacillati</taxon>
        <taxon>Bacillota</taxon>
        <taxon>Tissierellia</taxon>
        <taxon>Tissierellales</taxon>
        <taxon>Tepidimicrobiaceae</taxon>
        <taxon>Keratinibaculum</taxon>
    </lineage>
</organism>